<evidence type="ECO:0000256" key="1">
    <source>
        <dbReference type="SAM" id="Phobius"/>
    </source>
</evidence>
<keyword evidence="1" id="KW-1133">Transmembrane helix</keyword>
<dbReference type="RefSeq" id="WP_302881513.1">
    <property type="nucleotide sequence ID" value="NZ_JAUMKJ010000092.1"/>
</dbReference>
<dbReference type="Proteomes" id="UP001168883">
    <property type="component" value="Unassembled WGS sequence"/>
</dbReference>
<organism evidence="2 3">
    <name type="scientific">Paenibacillus ehimensis</name>
    <dbReference type="NCBI Taxonomy" id="79264"/>
    <lineage>
        <taxon>Bacteria</taxon>
        <taxon>Bacillati</taxon>
        <taxon>Bacillota</taxon>
        <taxon>Bacilli</taxon>
        <taxon>Bacillales</taxon>
        <taxon>Paenibacillaceae</taxon>
        <taxon>Paenibacillus</taxon>
    </lineage>
</organism>
<geneLocation type="plasmid" evidence="2">
    <name>pLPM_part_2</name>
</geneLocation>
<evidence type="ECO:0000313" key="3">
    <source>
        <dbReference type="Proteomes" id="UP001168883"/>
    </source>
</evidence>
<evidence type="ECO:0000313" key="2">
    <source>
        <dbReference type="EMBL" id="MDO3682014.1"/>
    </source>
</evidence>
<keyword evidence="1" id="KW-0472">Membrane</keyword>
<proteinExistence type="predicted"/>
<dbReference type="EMBL" id="JAUMKJ010000092">
    <property type="protein sequence ID" value="MDO3682014.1"/>
    <property type="molecule type" value="Genomic_DNA"/>
</dbReference>
<gene>
    <name evidence="2" type="ORF">Q3C12_34010</name>
</gene>
<keyword evidence="2" id="KW-0614">Plasmid</keyword>
<keyword evidence="3" id="KW-1185">Reference proteome</keyword>
<accession>A0ABT8VM03</accession>
<comment type="caution">
    <text evidence="2">The sequence shown here is derived from an EMBL/GenBank/DDBJ whole genome shotgun (WGS) entry which is preliminary data.</text>
</comment>
<feature type="transmembrane region" description="Helical" evidence="1">
    <location>
        <begin position="48"/>
        <end position="77"/>
    </location>
</feature>
<protein>
    <submittedName>
        <fullName evidence="2">Uncharacterized protein</fullName>
    </submittedName>
</protein>
<keyword evidence="1" id="KW-0812">Transmembrane</keyword>
<name>A0ABT8VM03_9BACL</name>
<reference evidence="2" key="1">
    <citation type="submission" date="2023-07" db="EMBL/GenBank/DDBJ databases">
        <authorList>
            <person name="Aktuganov G."/>
            <person name="Boyko T."/>
            <person name="Delegan Y."/>
            <person name="Galimzianova N."/>
            <person name="Gilvanova E."/>
            <person name="Korobov V."/>
            <person name="Kuzmina L."/>
            <person name="Melentiev A."/>
            <person name="Milman P."/>
            <person name="Ryabova A."/>
            <person name="Stupak E."/>
            <person name="Yasakov T."/>
            <person name="Zharikova N."/>
            <person name="Zhurenko E."/>
        </authorList>
    </citation>
    <scope>NUCLEOTIDE SEQUENCE</scope>
    <source>
        <strain evidence="2">IB-739</strain>
        <plasmid evidence="2">pLPM_part_2</plasmid>
    </source>
</reference>
<sequence>MEEKTEGNCRHTFDPKSHRLRQSLSHWEELPEEPLEWFWKLLGYGGRVVIYAMGIGYIALTIAAMFYYAFAFAHFVLR</sequence>